<gene>
    <name evidence="1" type="ORF">KDW_60320</name>
</gene>
<keyword evidence="2" id="KW-1185">Reference proteome</keyword>
<dbReference type="AlphaFoldDB" id="A0A5J4KZ82"/>
<evidence type="ECO:0000313" key="1">
    <source>
        <dbReference type="EMBL" id="GER91870.1"/>
    </source>
</evidence>
<dbReference type="EMBL" id="BKZW01000004">
    <property type="protein sequence ID" value="GER91870.1"/>
    <property type="molecule type" value="Genomic_DNA"/>
</dbReference>
<protein>
    <submittedName>
        <fullName evidence="1">Uncharacterized protein</fullName>
    </submittedName>
</protein>
<reference evidence="1 2" key="1">
    <citation type="submission" date="2019-10" db="EMBL/GenBank/DDBJ databases">
        <title>Dictyobacter vulcani sp. nov., within the class Ktedonobacteria, isolated from soil of volcanic Mt. Zao.</title>
        <authorList>
            <person name="Zheng Y."/>
            <person name="Wang C.M."/>
            <person name="Sakai Y."/>
            <person name="Abe K."/>
            <person name="Yokota A."/>
            <person name="Yabe S."/>
        </authorList>
    </citation>
    <scope>NUCLEOTIDE SEQUENCE [LARGE SCALE GENOMIC DNA]</scope>
    <source>
        <strain evidence="1 2">W12</strain>
    </source>
</reference>
<comment type="caution">
    <text evidence="1">The sequence shown here is derived from an EMBL/GenBank/DDBJ whole genome shotgun (WGS) entry which is preliminary data.</text>
</comment>
<proteinExistence type="predicted"/>
<accession>A0A5J4KZ82</accession>
<dbReference type="Proteomes" id="UP000326912">
    <property type="component" value="Unassembled WGS sequence"/>
</dbReference>
<evidence type="ECO:0000313" key="2">
    <source>
        <dbReference type="Proteomes" id="UP000326912"/>
    </source>
</evidence>
<sequence>MAEEAVGFDAEVEDGLKAGFVDAFFGDDIVGLIEDPEAFDVGDVLAHNGLE</sequence>
<organism evidence="1 2">
    <name type="scientific">Dictyobacter vulcani</name>
    <dbReference type="NCBI Taxonomy" id="2607529"/>
    <lineage>
        <taxon>Bacteria</taxon>
        <taxon>Bacillati</taxon>
        <taxon>Chloroflexota</taxon>
        <taxon>Ktedonobacteria</taxon>
        <taxon>Ktedonobacterales</taxon>
        <taxon>Dictyobacteraceae</taxon>
        <taxon>Dictyobacter</taxon>
    </lineage>
</organism>
<name>A0A5J4KZ82_9CHLR</name>